<dbReference type="Pfam" id="PF18998">
    <property type="entry name" value="Flg_new_2"/>
    <property type="match status" value="1"/>
</dbReference>
<dbReference type="InterPro" id="IPR011050">
    <property type="entry name" value="Pectin_lyase_fold/virulence"/>
</dbReference>
<dbReference type="Proteomes" id="UP000617628">
    <property type="component" value="Unassembled WGS sequence"/>
</dbReference>
<dbReference type="SUPFAM" id="SSF51126">
    <property type="entry name" value="Pectin lyase-like"/>
    <property type="match status" value="1"/>
</dbReference>
<evidence type="ECO:0000313" key="2">
    <source>
        <dbReference type="EMBL" id="MBK1877978.1"/>
    </source>
</evidence>
<organism evidence="2 3">
    <name type="scientific">Pelagicoccus mobilis</name>
    <dbReference type="NCBI Taxonomy" id="415221"/>
    <lineage>
        <taxon>Bacteria</taxon>
        <taxon>Pseudomonadati</taxon>
        <taxon>Verrucomicrobiota</taxon>
        <taxon>Opitutia</taxon>
        <taxon>Puniceicoccales</taxon>
        <taxon>Pelagicoccaceae</taxon>
        <taxon>Pelagicoccus</taxon>
    </lineage>
</organism>
<dbReference type="InterPro" id="IPR012334">
    <property type="entry name" value="Pectin_lyas_fold"/>
</dbReference>
<evidence type="ECO:0000259" key="1">
    <source>
        <dbReference type="Pfam" id="PF18998"/>
    </source>
</evidence>
<gene>
    <name evidence="2" type="ORF">JIN87_13960</name>
</gene>
<dbReference type="EMBL" id="JAENIL010000024">
    <property type="protein sequence ID" value="MBK1877978.1"/>
    <property type="molecule type" value="Genomic_DNA"/>
</dbReference>
<accession>A0A934RX71</accession>
<evidence type="ECO:0000313" key="3">
    <source>
        <dbReference type="Proteomes" id="UP000617628"/>
    </source>
</evidence>
<dbReference type="InterPro" id="IPR044060">
    <property type="entry name" value="Bacterial_rp_domain"/>
</dbReference>
<dbReference type="AlphaFoldDB" id="A0A934RX71"/>
<sequence>MPKFRIGIPQGNGIKEPEGLMWFTSSITKLILAFAALNFGITNLPGKLFEVSTVVGFREALLEASSNAEANSIHLTAGTYSTQEDGLGSFVYISSTGHKLSIYGESHESTIIDGDNKDTVLKLSQSQVHLENISVTNGYTTGSGGGVKATSAYLTISEVRVSDCHAENGGGGIFANGGISASRSTFYSNNANGSTSHFDSGGAVSASHDASFINCLFEGNKSPGGSPTRNGGAAIYVELGTLSSWVQQCIFVRNTESAYTADVSVHRGQTNVYNSLFINGTTALGSSEANLTVWNSIFTGGYNKLVSGGDSTSISLYNCFIPSSHSFPDNITYLLIDCLISDQSPLFVDMENRDYRLQESSPLKDRGRSTNTNEEPILQEQDYAGLTRSFGTASDIGPFEYWPNNTYNVTISPSPIAGGIVAGGETLAAQGATVSIKATPAPGYRFISWNEPYQSFDSTFELVLNSNVSLVAHFERDLSDEDQDGLTAYDELAIVGTDPLKADTDADGIDDKTEFDNGLDPTHNDSQAFESIIATPSVLGLFSSQEATYLKINGQFEEIEQKPVYMLSISKSSDLETWIVIGSIELNASPSYEPIFFKYKLE</sequence>
<proteinExistence type="predicted"/>
<dbReference type="RefSeq" id="WP_200356191.1">
    <property type="nucleotide sequence ID" value="NZ_JAENIL010000024.1"/>
</dbReference>
<keyword evidence="3" id="KW-1185">Reference proteome</keyword>
<dbReference type="Gene3D" id="2.160.20.10">
    <property type="entry name" value="Single-stranded right-handed beta-helix, Pectin lyase-like"/>
    <property type="match status" value="1"/>
</dbReference>
<reference evidence="2" key="1">
    <citation type="submission" date="2021-01" db="EMBL/GenBank/DDBJ databases">
        <title>Modified the classification status of verrucomicrobia.</title>
        <authorList>
            <person name="Feng X."/>
        </authorList>
    </citation>
    <scope>NUCLEOTIDE SEQUENCE</scope>
    <source>
        <strain evidence="2">KCTC 13126</strain>
    </source>
</reference>
<protein>
    <recommendedName>
        <fullName evidence="1">Bacterial repeat domain-containing protein</fullName>
    </recommendedName>
</protein>
<comment type="caution">
    <text evidence="2">The sequence shown here is derived from an EMBL/GenBank/DDBJ whole genome shotgun (WGS) entry which is preliminary data.</text>
</comment>
<feature type="domain" description="Bacterial repeat" evidence="1">
    <location>
        <begin position="410"/>
        <end position="476"/>
    </location>
</feature>
<name>A0A934RX71_9BACT</name>